<dbReference type="GO" id="GO:0005524">
    <property type="term" value="F:ATP binding"/>
    <property type="evidence" value="ECO:0007669"/>
    <property type="project" value="InterPro"/>
</dbReference>
<dbReference type="PROSITE" id="PS50011">
    <property type="entry name" value="PROTEIN_KINASE_DOM"/>
    <property type="match status" value="1"/>
</dbReference>
<dbReference type="GO" id="GO:0004672">
    <property type="term" value="F:protein kinase activity"/>
    <property type="evidence" value="ECO:0007669"/>
    <property type="project" value="InterPro"/>
</dbReference>
<gene>
    <name evidence="3" type="ORF">SLS62_006747</name>
</gene>
<name>A0AAN9YNV9_9PEZI</name>
<feature type="region of interest" description="Disordered" evidence="1">
    <location>
        <begin position="229"/>
        <end position="261"/>
    </location>
</feature>
<reference evidence="3 4" key="1">
    <citation type="submission" date="2024-02" db="EMBL/GenBank/DDBJ databases">
        <title>De novo assembly and annotation of 12 fungi associated with fruit tree decline syndrome in Ontario, Canada.</title>
        <authorList>
            <person name="Sulman M."/>
            <person name="Ellouze W."/>
            <person name="Ilyukhin E."/>
        </authorList>
    </citation>
    <scope>NUCLEOTIDE SEQUENCE [LARGE SCALE GENOMIC DNA]</scope>
    <source>
        <strain evidence="3 4">M11/M66-122</strain>
    </source>
</reference>
<feature type="domain" description="Protein kinase" evidence="2">
    <location>
        <begin position="147"/>
        <end position="592"/>
    </location>
</feature>
<comment type="caution">
    <text evidence="3">The sequence shown here is derived from an EMBL/GenBank/DDBJ whole genome shotgun (WGS) entry which is preliminary data.</text>
</comment>
<dbReference type="AlphaFoldDB" id="A0AAN9YNV9"/>
<dbReference type="PANTHER" id="PTHR44305">
    <property type="entry name" value="SI:DKEY-192D15.2-RELATED"/>
    <property type="match status" value="1"/>
</dbReference>
<dbReference type="SUPFAM" id="SSF56112">
    <property type="entry name" value="Protein kinase-like (PK-like)"/>
    <property type="match status" value="1"/>
</dbReference>
<dbReference type="EMBL" id="JAKJXP020000051">
    <property type="protein sequence ID" value="KAK7751341.1"/>
    <property type="molecule type" value="Genomic_DNA"/>
</dbReference>
<sequence length="611" mass="68768">MSGSGGNSGNGGNGGSGGGSGSGSGSGNGSAASNFVERNKPQNFEEEVRAENFRFEQYRLHGTGPYGPTEYAYMRDEWMARPFPRVGHGTPAIRSGKVAVSREQQILRGRKMPSLLGNSPHDNDPGFVRARTRFHEAKNWFLTQGPFDFVRPLGYGGLGLTIQFKTRDATPMNIVLKIALEGWVDEDIGQERKATRQLARAAHCIQLIDPASVGLQQEKYKFVMPDQYDSSAAEGSSSGEESRDDAPPPPGPTRRAQLADPVMRKKILDRRKRRREQTARCNEALEIRDSLLEQRARGVELMAGNVARFQLDYKDYLLLEFAENGDLEKFIIKMNERDLMAPNRVLYPPRKFHPRRREKPNTGEPLATEIASLSLDNDRDQVGKIINGDLVEDVPGPRRRWAGKRMVHFDIDPRNVFLAGFGVDAADDEHTLAPRLKLADFGVAMNVKPNKSNAYYQNKRFQAKEGYFAPEQFGIDWDYVAPKEPIGWELSEQPVAGNYGAPMNVWGIALTLWNVITKLRPPIPPQRQNSSMLDPSEPLTYCHLLLTTDARFRYVDPELKQVLQQCLRHDPKDRPSLLALLRQAKRGITKTFPDEPDEAIRTWMHNLLYNA</sequence>
<dbReference type="SMART" id="SM00220">
    <property type="entry name" value="S_TKc"/>
    <property type="match status" value="1"/>
</dbReference>
<dbReference type="PANTHER" id="PTHR44305:SF2">
    <property type="entry name" value="SI:DKEY-192D15.2"/>
    <property type="match status" value="1"/>
</dbReference>
<evidence type="ECO:0000313" key="4">
    <source>
        <dbReference type="Proteomes" id="UP001320420"/>
    </source>
</evidence>
<dbReference type="InterPro" id="IPR011009">
    <property type="entry name" value="Kinase-like_dom_sf"/>
</dbReference>
<protein>
    <recommendedName>
        <fullName evidence="2">Protein kinase domain-containing protein</fullName>
    </recommendedName>
</protein>
<evidence type="ECO:0000313" key="3">
    <source>
        <dbReference type="EMBL" id="KAK7751341.1"/>
    </source>
</evidence>
<dbReference type="Proteomes" id="UP001320420">
    <property type="component" value="Unassembled WGS sequence"/>
</dbReference>
<feature type="compositionally biased region" description="Low complexity" evidence="1">
    <location>
        <begin position="230"/>
        <end position="239"/>
    </location>
</feature>
<dbReference type="InterPro" id="IPR000719">
    <property type="entry name" value="Prot_kinase_dom"/>
</dbReference>
<accession>A0AAN9YNV9</accession>
<evidence type="ECO:0000259" key="2">
    <source>
        <dbReference type="PROSITE" id="PS50011"/>
    </source>
</evidence>
<dbReference type="InterPro" id="IPR053083">
    <property type="entry name" value="TF_kinase-domain_protein"/>
</dbReference>
<proteinExistence type="predicted"/>
<feature type="region of interest" description="Disordered" evidence="1">
    <location>
        <begin position="1"/>
        <end position="40"/>
    </location>
</feature>
<dbReference type="Gene3D" id="1.10.510.10">
    <property type="entry name" value="Transferase(Phosphotransferase) domain 1"/>
    <property type="match status" value="1"/>
</dbReference>
<evidence type="ECO:0000256" key="1">
    <source>
        <dbReference type="SAM" id="MobiDB-lite"/>
    </source>
</evidence>
<organism evidence="3 4">
    <name type="scientific">Diatrype stigma</name>
    <dbReference type="NCBI Taxonomy" id="117547"/>
    <lineage>
        <taxon>Eukaryota</taxon>
        <taxon>Fungi</taxon>
        <taxon>Dikarya</taxon>
        <taxon>Ascomycota</taxon>
        <taxon>Pezizomycotina</taxon>
        <taxon>Sordariomycetes</taxon>
        <taxon>Xylariomycetidae</taxon>
        <taxon>Xylariales</taxon>
        <taxon>Diatrypaceae</taxon>
        <taxon>Diatrype</taxon>
    </lineage>
</organism>
<dbReference type="Pfam" id="PF00069">
    <property type="entry name" value="Pkinase"/>
    <property type="match status" value="1"/>
</dbReference>
<keyword evidence="4" id="KW-1185">Reference proteome</keyword>
<feature type="compositionally biased region" description="Gly residues" evidence="1">
    <location>
        <begin position="1"/>
        <end position="28"/>
    </location>
</feature>